<keyword evidence="3" id="KW-1185">Reference proteome</keyword>
<dbReference type="PROSITE" id="PS50012">
    <property type="entry name" value="RCC1_3"/>
    <property type="match status" value="11"/>
</dbReference>
<comment type="caution">
    <text evidence="2">The sequence shown here is derived from an EMBL/GenBank/DDBJ whole genome shotgun (WGS) entry which is preliminary data.</text>
</comment>
<dbReference type="SUPFAM" id="SSF50985">
    <property type="entry name" value="RCC1/BLIP-II"/>
    <property type="match status" value="3"/>
</dbReference>
<dbReference type="SUPFAM" id="SSF82171">
    <property type="entry name" value="DPP6 N-terminal domain-like"/>
    <property type="match status" value="2"/>
</dbReference>
<dbReference type="InterPro" id="IPR000408">
    <property type="entry name" value="Reg_chr_condens"/>
</dbReference>
<gene>
    <name evidence="2" type="ORF">IFO71_21145</name>
</gene>
<reference evidence="2 3" key="1">
    <citation type="submission" date="2020-09" db="EMBL/GenBank/DDBJ databases">
        <title>Pseudoxanthomonas sp. CAU 1598 isolated from sand of Yaerae Beach.</title>
        <authorList>
            <person name="Kim W."/>
        </authorList>
    </citation>
    <scope>NUCLEOTIDE SEQUENCE [LARGE SCALE GENOMIC DNA]</scope>
    <source>
        <strain evidence="2 3">CAU 1598</strain>
    </source>
</reference>
<dbReference type="GO" id="GO:0005737">
    <property type="term" value="C:cytoplasm"/>
    <property type="evidence" value="ECO:0007669"/>
    <property type="project" value="TreeGrafter"/>
</dbReference>
<dbReference type="Gene3D" id="2.130.10.30">
    <property type="entry name" value="Regulator of chromosome condensation 1/beta-lactamase-inhibitor protein II"/>
    <property type="match status" value="3"/>
</dbReference>
<dbReference type="InterPro" id="IPR011042">
    <property type="entry name" value="6-blade_b-propeller_TolB-like"/>
</dbReference>
<feature type="compositionally biased region" description="Polar residues" evidence="1">
    <location>
        <begin position="998"/>
        <end position="1017"/>
    </location>
</feature>
<dbReference type="EMBL" id="JACYTR010000106">
    <property type="protein sequence ID" value="MBD8528263.1"/>
    <property type="molecule type" value="Genomic_DNA"/>
</dbReference>
<accession>A0AAW3ZRD2</accession>
<dbReference type="InterPro" id="IPR009091">
    <property type="entry name" value="RCC1/BLIP-II"/>
</dbReference>
<dbReference type="PANTHER" id="PTHR45982">
    <property type="entry name" value="REGULATOR OF CHROMOSOME CONDENSATION"/>
    <property type="match status" value="1"/>
</dbReference>
<proteinExistence type="predicted"/>
<name>A0AAW3ZRD2_9GAMM</name>
<dbReference type="RefSeq" id="WP_192031680.1">
    <property type="nucleotide sequence ID" value="NZ_JACYTR010000106.1"/>
</dbReference>
<evidence type="ECO:0000256" key="1">
    <source>
        <dbReference type="SAM" id="MobiDB-lite"/>
    </source>
</evidence>
<dbReference type="Pfam" id="PF00415">
    <property type="entry name" value="RCC1"/>
    <property type="match status" value="2"/>
</dbReference>
<feature type="region of interest" description="Disordered" evidence="1">
    <location>
        <begin position="998"/>
        <end position="1022"/>
    </location>
</feature>
<dbReference type="InterPro" id="IPR011659">
    <property type="entry name" value="WD40"/>
</dbReference>
<dbReference type="GO" id="GO:0005085">
    <property type="term" value="F:guanyl-nucleotide exchange factor activity"/>
    <property type="evidence" value="ECO:0007669"/>
    <property type="project" value="TreeGrafter"/>
</dbReference>
<protein>
    <submittedName>
        <fullName evidence="2">PD40 domain-containing protein</fullName>
    </submittedName>
</protein>
<dbReference type="Proteomes" id="UP000613768">
    <property type="component" value="Unassembled WGS sequence"/>
</dbReference>
<dbReference type="PRINTS" id="PR00633">
    <property type="entry name" value="RCCNDNSATION"/>
</dbReference>
<organism evidence="2 3">
    <name type="scientific">Pseudomarimonas arenosa</name>
    <dbReference type="NCBI Taxonomy" id="2774145"/>
    <lineage>
        <taxon>Bacteria</taxon>
        <taxon>Pseudomonadati</taxon>
        <taxon>Pseudomonadota</taxon>
        <taxon>Gammaproteobacteria</taxon>
        <taxon>Lysobacterales</taxon>
        <taxon>Lysobacteraceae</taxon>
        <taxon>Pseudomarimonas</taxon>
    </lineage>
</organism>
<dbReference type="Pfam" id="PF13540">
    <property type="entry name" value="RCC1_2"/>
    <property type="match status" value="7"/>
</dbReference>
<dbReference type="PANTHER" id="PTHR45982:SF1">
    <property type="entry name" value="REGULATOR OF CHROMOSOME CONDENSATION"/>
    <property type="match status" value="1"/>
</dbReference>
<sequence length="1441" mass="148800">MRRSIGGLWALGIVLLVLPTSVARAESRPAVPLAEVTDVAMGRRHTCALTGSGIARCWGGNETGQLGLGDSSTVTVRVYPVVVPGLPSNLLDIGSGDEHSCAITAARGLKCWGLNGAGALGSDSELYQIPSPVDVIGLQGPVTAFSGGAEHSCALLSDGRVQCWGSNSRGQLGDGSNSDRRTAILVQGLPASALRISGGGVHSCAQLSNGETWCWGANEFGQLGDNSTQDRNRPVKVQALPSGGRDLASAYNANCAVSASGAVHCWGAQYPLLAFDADSLIAQPYPGFEQGFQSIAAGTFHFCALRSDGAVKCLGDGNEGQFGNGPIDGSLGTDLVVGLADDIVAVAAGGHHSCARADSGGLQCWGLNTEGQLGNGQSSRRAAPTPVADLDSGVAKVSTGGFFSCALTQGGGVKCWGYNGANQLGDGTDLFRYRPVDVLGLTSGVLALATGDSSACAIKADRSVVCWGANYSGALGNGDTLNRATPEPVLGLDSPALAIAMGREHGCAILQSGGIKCWGQNDFGQLGDGSLETRLTAVSVQGLAANPTAIAAGYYHTCASVSSGMQCWGANEFGQLGVGDRNDRLRPTSVQGISSPPLQIDAGIVHTCALNSNGAVQCWGYASFGSLLGDGSEQDRLVPGPVPTLQSGVAQVALGAFHSCARLQNGAMLCWGQGGTVGDNTLLSRSLPTPVAGLNRNVQHIDAGFGNQSCAVVGGAARCWGENSFAQLGDGTAHGIPLPQTVLQDEFGLRVDPIVANANGSSAAPRFDASGRYAVFESRADNLVAGDQNGVSDIFRLDTESGEVVRVSQDDAGGELNGASSAPTLSDDAELIVFVAPANAAQKLAGESAEQRAARLQKNQGSLLLRSMQTGSTQAVPSTGLANPGTPTLAASGNNLAFSAEIQDPQQGTVGQRNVYVVPIDRSTAVPSLGAPQCVTCMPLSSTGQVGSTAANGASESPALSADGQWLAYQTQASNSISDSPSPCPTGTAQILLRNMQSGQTQRVSPPSGTPSSSCANRGSAKPSISYDGAKVAFESDQPLIEGDANGVNDVYLWQSGDTALKRISTSARGNDTSAAAYAASLSGNGKHLVFVSEAGNHDLSSTDNNEVADVHSVALDEAGSITRLSRTSTGSEISAASTQPSVNYDGSLLAFSSAASNLGASIAGQTGVYVRGNPSAPPKRSAAWWIPAESGWGVHIFDQGNLLAPMWFTYDHDGEPTWFLIGGARANSNGSFGGEVFRFTGTPFAEINGPATRSATPIGQIQLNYFGESRMRFDYQIEGVNQSKTLQRFPFASRDIVCATAPNFSRSEALNYSDLWTGNEDNAGWGFTLYHFDSSLVAVWYTYDLDGEAVFFVVSTQQTGPARFSGEVYRQRNGTPFSAIDGSLPSSGGDLIGTARFDFIDGELADFSYEIGGVSQTRQIRRLLVGSEASVCRVQDGRVP</sequence>
<evidence type="ECO:0000313" key="3">
    <source>
        <dbReference type="Proteomes" id="UP000613768"/>
    </source>
</evidence>
<dbReference type="Gene3D" id="2.120.10.30">
    <property type="entry name" value="TolB, C-terminal domain"/>
    <property type="match status" value="1"/>
</dbReference>
<dbReference type="InterPro" id="IPR051553">
    <property type="entry name" value="Ran_GTPase-activating"/>
</dbReference>
<evidence type="ECO:0000313" key="2">
    <source>
        <dbReference type="EMBL" id="MBD8528263.1"/>
    </source>
</evidence>
<dbReference type="Pfam" id="PF07676">
    <property type="entry name" value="PD40"/>
    <property type="match status" value="1"/>
</dbReference>